<comment type="similarity">
    <text evidence="2">Belongs to the membrane-bound acyltransferase family. Sterol o-acyltransferase subfamily.</text>
</comment>
<name>A0A9P4XC29_9HYPO</name>
<keyword evidence="6 11" id="KW-1133">Transmembrane helix</keyword>
<sequence>RKILERIAGAADNQHYKWQHQREQASHTTADTFTIAGNNREQETDRAEYAVAGLLPLAETTWDRDMDVVYVRQSSRPNEVAGPDGRRSWDVTIQVNKQPEITTTITDPFLEAEYKDIFEDYLRNSDRQHWSLQSLELEDSGTDGVSLAEDRIHAYGEILLAQLGLLRPRVLRTGSTEVQLVVVEHYDSHEDEKSMNKAGGIHCLAWELLESVRSPLMRNLRLRVTRVSNFASQPARPLGPPRSLSSIQVNPNGSFYVLLVIARDFSRFGADRDPEPDLAQWPLMNVQKKLRSRLLLEVVRPGSIEELDEHLKVRASHGVQFNLVHFDLHGRIMDDEYGQQMPWLLFAKKPLGLSSHVNQVPQTHLAKASDVAKVLADYHVENVVLNACLSAYNRSGPSTNLAHIFLERGVHNVSAMWFYVHWQTVATYLEAFYNELLIKGTDFHVAAQRGRDAIQRKPTKRTGQPYQDFFLCVNYTRDIRRPATIHREPSPTPSAHSAESSTSNTSMKSFMSGKWRPSTPRLSDSFLVGDEPIMRLQLHLLELEYKLMTSRVVYASDLRRSGSDLNATIEKMVTMWLNTNLVDDVYYYKAKDFARRKTLTGSVPYREKRSRASSGGYLQLLFPRPVRALRQTLHIVRDVDAVVDPGWQADDVENQRSEERRFQVVEGLRVFSEKLHRESHSYLLFIGSQDAQWYRTYLQYLQGEWWLHMPWTFTVHSRGRSTPVSDNAPPSTKSLSSARKLVRAEQRRRIFPTIEFASRVSHFDPSSDYRDFHGFFNLFWIGLAIMGITTMLRNWKDTGYPLRVQIWGLFADKLWHLAIADFLMVATTAVSLPLHRWVRRNPMGGVWGWSRGGMAIQSIYQVVWLAFWVIVPFWLDWAWTAQVCLLLHTMVLLMKMHSYAFYNGHLSETEKRLRSLDEPNPSRADRRPAYLYPSADHRKGSVSGIPMPRPVEEDKDTSKPKKKQHHRQQGSLDKKGVNGTNGHAAVAAAPSTAPETETEPEPTSADEIDTLREDLARELTSPMGNVTYPRNVTWANYLDYLCCPTLCYEIEYPRTPAINWTALVSKIIATFGCIFLLTVISEEYIFPVLVDASRRLDLVASAHLVDSSSSVALESGLILAETISWLLFPFMLTFLLVFLVIFEYVLGAFAEITCFADRHFYADWWNSTDWMEFSREWNVPVYSFLRRHVYSASRPHTGKAFATFITFLISAVGHEIVMACITKKIRGYGFVCQMLQLPIVMLQRTRWVRGRKTLNNVCFWCSMILGLSLICALYVLL</sequence>
<evidence type="ECO:0000256" key="5">
    <source>
        <dbReference type="ARBA" id="ARBA00022824"/>
    </source>
</evidence>
<dbReference type="PANTHER" id="PTHR10408:SF9">
    <property type="entry name" value="STEROL O-ACYLTRANSFERASE 2-RELATED"/>
    <property type="match status" value="1"/>
</dbReference>
<keyword evidence="8" id="KW-0012">Acyltransferase</keyword>
<feature type="transmembrane region" description="Helical" evidence="11">
    <location>
        <begin position="1060"/>
        <end position="1080"/>
    </location>
</feature>
<evidence type="ECO:0000256" key="1">
    <source>
        <dbReference type="ARBA" id="ARBA00004477"/>
    </source>
</evidence>
<feature type="domain" description="CHAT" evidence="12">
    <location>
        <begin position="294"/>
        <end position="459"/>
    </location>
</feature>
<gene>
    <name evidence="13" type="ORF">CFAM422_009006</name>
</gene>
<keyword evidence="3" id="KW-0808">Transferase</keyword>
<keyword evidence="4 11" id="KW-0812">Transmembrane</keyword>
<comment type="function">
    <text evidence="9">Sterol O-acyltransferase that catalyzes the formation of stery esters.</text>
</comment>
<dbReference type="InterPro" id="IPR004299">
    <property type="entry name" value="MBOAT_fam"/>
</dbReference>
<evidence type="ECO:0000256" key="6">
    <source>
        <dbReference type="ARBA" id="ARBA00022989"/>
    </source>
</evidence>
<feature type="region of interest" description="Disordered" evidence="10">
    <location>
        <begin position="912"/>
        <end position="1005"/>
    </location>
</feature>
<reference evidence="13 14" key="1">
    <citation type="submission" date="2018-06" db="EMBL/GenBank/DDBJ databases">
        <title>Genome analysis of cellulolytic fungus Trichoderma lentiforme CFAM-422.</title>
        <authorList>
            <person name="Steindorff A.S."/>
            <person name="Formighieri E.F."/>
            <person name="Midorikawa G.E.O."/>
            <person name="Tamietti M.S."/>
            <person name="Ramos E.Z."/>
            <person name="Silva A.S."/>
            <person name="Bon E.P.S."/>
            <person name="Mendes T.D."/>
            <person name="Damaso M.C.T."/>
            <person name="Favaro L.C.L."/>
        </authorList>
    </citation>
    <scope>NUCLEOTIDE SEQUENCE [LARGE SCALE GENOMIC DNA]</scope>
    <source>
        <strain evidence="13 14">CFAM-422</strain>
    </source>
</reference>
<evidence type="ECO:0000256" key="4">
    <source>
        <dbReference type="ARBA" id="ARBA00022692"/>
    </source>
</evidence>
<protein>
    <submittedName>
        <fullName evidence="13">Sterol O-acyltransferase 2</fullName>
    </submittedName>
</protein>
<dbReference type="AlphaFoldDB" id="A0A9P4XC29"/>
<feature type="transmembrane region" description="Helical" evidence="11">
    <location>
        <begin position="1123"/>
        <end position="1146"/>
    </location>
</feature>
<organism evidence="13 14">
    <name type="scientific">Trichoderma lentiforme</name>
    <dbReference type="NCBI Taxonomy" id="1567552"/>
    <lineage>
        <taxon>Eukaryota</taxon>
        <taxon>Fungi</taxon>
        <taxon>Dikarya</taxon>
        <taxon>Ascomycota</taxon>
        <taxon>Pezizomycotina</taxon>
        <taxon>Sordariomycetes</taxon>
        <taxon>Hypocreomycetidae</taxon>
        <taxon>Hypocreales</taxon>
        <taxon>Hypocreaceae</taxon>
        <taxon>Trichoderma</taxon>
    </lineage>
</organism>
<dbReference type="GO" id="GO:0005789">
    <property type="term" value="C:endoplasmic reticulum membrane"/>
    <property type="evidence" value="ECO:0007669"/>
    <property type="project" value="UniProtKB-SubCell"/>
</dbReference>
<evidence type="ECO:0000256" key="8">
    <source>
        <dbReference type="ARBA" id="ARBA00023315"/>
    </source>
</evidence>
<feature type="transmembrane region" description="Helical" evidence="11">
    <location>
        <begin position="815"/>
        <end position="834"/>
    </location>
</feature>
<proteinExistence type="inferred from homology"/>
<feature type="compositionally biased region" description="Low complexity" evidence="10">
    <location>
        <begin position="984"/>
        <end position="995"/>
    </location>
</feature>
<dbReference type="Proteomes" id="UP000801864">
    <property type="component" value="Unassembled WGS sequence"/>
</dbReference>
<keyword evidence="14" id="KW-1185">Reference proteome</keyword>
<feature type="transmembrane region" description="Helical" evidence="11">
    <location>
        <begin position="854"/>
        <end position="871"/>
    </location>
</feature>
<dbReference type="InterPro" id="IPR024983">
    <property type="entry name" value="CHAT_dom"/>
</dbReference>
<comment type="subcellular location">
    <subcellularLocation>
        <location evidence="1">Endoplasmic reticulum membrane</location>
        <topology evidence="1">Multi-pass membrane protein</topology>
    </subcellularLocation>
</comment>
<dbReference type="GO" id="GO:0008204">
    <property type="term" value="P:ergosterol metabolic process"/>
    <property type="evidence" value="ECO:0007669"/>
    <property type="project" value="TreeGrafter"/>
</dbReference>
<keyword evidence="7 11" id="KW-0472">Membrane</keyword>
<accession>A0A9P4XC29</accession>
<feature type="compositionally biased region" description="Basic and acidic residues" evidence="10">
    <location>
        <begin position="950"/>
        <end position="959"/>
    </location>
</feature>
<evidence type="ECO:0000256" key="10">
    <source>
        <dbReference type="SAM" id="MobiDB-lite"/>
    </source>
</evidence>
<comment type="caution">
    <text evidence="13">The sequence shown here is derived from an EMBL/GenBank/DDBJ whole genome shotgun (WGS) entry which is preliminary data.</text>
</comment>
<evidence type="ECO:0000256" key="9">
    <source>
        <dbReference type="ARBA" id="ARBA00023568"/>
    </source>
</evidence>
<evidence type="ECO:0000256" key="7">
    <source>
        <dbReference type="ARBA" id="ARBA00023136"/>
    </source>
</evidence>
<dbReference type="EMBL" id="QLNT01000016">
    <property type="protein sequence ID" value="KAF3067005.1"/>
    <property type="molecule type" value="Genomic_DNA"/>
</dbReference>
<feature type="transmembrane region" description="Helical" evidence="11">
    <location>
        <begin position="775"/>
        <end position="795"/>
    </location>
</feature>
<dbReference type="GO" id="GO:0034737">
    <property type="term" value="F:ergosterol O-acyltransferase activity"/>
    <property type="evidence" value="ECO:0007669"/>
    <property type="project" value="TreeGrafter"/>
</dbReference>
<dbReference type="Pfam" id="PF03062">
    <property type="entry name" value="MBOAT"/>
    <property type="match status" value="1"/>
</dbReference>
<evidence type="ECO:0000313" key="14">
    <source>
        <dbReference type="Proteomes" id="UP000801864"/>
    </source>
</evidence>
<feature type="compositionally biased region" description="Acidic residues" evidence="10">
    <location>
        <begin position="996"/>
        <end position="1005"/>
    </location>
</feature>
<feature type="non-terminal residue" evidence="13">
    <location>
        <position position="1277"/>
    </location>
</feature>
<dbReference type="InterPro" id="IPR014371">
    <property type="entry name" value="Oat_ACAT_DAG_ARE"/>
</dbReference>
<feature type="region of interest" description="Disordered" evidence="10">
    <location>
        <begin position="484"/>
        <end position="516"/>
    </location>
</feature>
<evidence type="ECO:0000256" key="11">
    <source>
        <dbReference type="SAM" id="Phobius"/>
    </source>
</evidence>
<evidence type="ECO:0000256" key="2">
    <source>
        <dbReference type="ARBA" id="ARBA00009010"/>
    </source>
</evidence>
<feature type="compositionally biased region" description="Polar residues" evidence="10">
    <location>
        <begin position="493"/>
        <end position="509"/>
    </location>
</feature>
<dbReference type="PANTHER" id="PTHR10408">
    <property type="entry name" value="STEROL O-ACYLTRANSFERASE"/>
    <property type="match status" value="1"/>
</dbReference>
<evidence type="ECO:0000256" key="3">
    <source>
        <dbReference type="ARBA" id="ARBA00022679"/>
    </source>
</evidence>
<keyword evidence="5" id="KW-0256">Endoplasmic reticulum</keyword>
<dbReference type="Pfam" id="PF12770">
    <property type="entry name" value="CHAT"/>
    <property type="match status" value="1"/>
</dbReference>
<evidence type="ECO:0000259" key="12">
    <source>
        <dbReference type="Pfam" id="PF12770"/>
    </source>
</evidence>
<evidence type="ECO:0000313" key="13">
    <source>
        <dbReference type="EMBL" id="KAF3067005.1"/>
    </source>
</evidence>
<feature type="transmembrane region" description="Helical" evidence="11">
    <location>
        <begin position="1254"/>
        <end position="1276"/>
    </location>
</feature>